<proteinExistence type="inferred from homology"/>
<dbReference type="NCBIfam" id="TIGR00257">
    <property type="entry name" value="IMPACT_YIGZ"/>
    <property type="match status" value="1"/>
</dbReference>
<dbReference type="SUPFAM" id="SSF54980">
    <property type="entry name" value="EF-G C-terminal domain-like"/>
    <property type="match status" value="1"/>
</dbReference>
<organism evidence="4 5">
    <name type="scientific">Aliidiomarina iranensis</name>
    <dbReference type="NCBI Taxonomy" id="1434071"/>
    <lineage>
        <taxon>Bacteria</taxon>
        <taxon>Pseudomonadati</taxon>
        <taxon>Pseudomonadota</taxon>
        <taxon>Gammaproteobacteria</taxon>
        <taxon>Alteromonadales</taxon>
        <taxon>Idiomarinaceae</taxon>
        <taxon>Aliidiomarina</taxon>
    </lineage>
</organism>
<feature type="domain" description="UPF0029" evidence="3">
    <location>
        <begin position="142"/>
        <end position="186"/>
    </location>
</feature>
<dbReference type="PROSITE" id="PS00910">
    <property type="entry name" value="UPF0029"/>
    <property type="match status" value="1"/>
</dbReference>
<feature type="domain" description="Impact N-terminal" evidence="2">
    <location>
        <begin position="19"/>
        <end position="125"/>
    </location>
</feature>
<evidence type="ECO:0000259" key="3">
    <source>
        <dbReference type="Pfam" id="PF09186"/>
    </source>
</evidence>
<dbReference type="InterPro" id="IPR023582">
    <property type="entry name" value="Impact"/>
</dbReference>
<dbReference type="Gene3D" id="3.30.230.30">
    <property type="entry name" value="Impact, N-terminal domain"/>
    <property type="match status" value="1"/>
</dbReference>
<keyword evidence="5" id="KW-1185">Reference proteome</keyword>
<evidence type="ECO:0000259" key="2">
    <source>
        <dbReference type="Pfam" id="PF01205"/>
    </source>
</evidence>
<dbReference type="Pfam" id="PF01205">
    <property type="entry name" value="Impact_N"/>
    <property type="match status" value="1"/>
</dbReference>
<dbReference type="PANTHER" id="PTHR16301:SF20">
    <property type="entry name" value="IMPACT FAMILY MEMBER YIGZ"/>
    <property type="match status" value="1"/>
</dbReference>
<evidence type="ECO:0000256" key="1">
    <source>
        <dbReference type="ARBA" id="ARBA00007665"/>
    </source>
</evidence>
<dbReference type="OrthoDB" id="9813771at2"/>
<dbReference type="InterPro" id="IPR015269">
    <property type="entry name" value="UPF0029_Impact_C"/>
</dbReference>
<dbReference type="Proteomes" id="UP000288395">
    <property type="component" value="Unassembled WGS sequence"/>
</dbReference>
<evidence type="ECO:0000313" key="5">
    <source>
        <dbReference type="Proteomes" id="UP000288395"/>
    </source>
</evidence>
<dbReference type="RefSeq" id="WP_126766733.1">
    <property type="nucleotide sequence ID" value="NZ_PIPJ01000003.1"/>
</dbReference>
<dbReference type="GO" id="GO:0017111">
    <property type="term" value="F:ribonucleoside triphosphate phosphatase activity"/>
    <property type="evidence" value="ECO:0007669"/>
    <property type="project" value="UniProtKB-ARBA"/>
</dbReference>
<dbReference type="GO" id="GO:0032561">
    <property type="term" value="F:guanyl ribonucleotide binding"/>
    <property type="evidence" value="ECO:0007669"/>
    <property type="project" value="UniProtKB-ARBA"/>
</dbReference>
<dbReference type="SUPFAM" id="SSF54211">
    <property type="entry name" value="Ribosomal protein S5 domain 2-like"/>
    <property type="match status" value="1"/>
</dbReference>
<protein>
    <submittedName>
        <fullName evidence="4">YigZ family protein</fullName>
    </submittedName>
</protein>
<dbReference type="GO" id="GO:0006446">
    <property type="term" value="P:regulation of translational initiation"/>
    <property type="evidence" value="ECO:0007669"/>
    <property type="project" value="TreeGrafter"/>
</dbReference>
<accession>A0A432VX21</accession>
<dbReference type="InterPro" id="IPR001498">
    <property type="entry name" value="Impact_N"/>
</dbReference>
<dbReference type="InterPro" id="IPR015796">
    <property type="entry name" value="Impact_YigZ-like"/>
</dbReference>
<dbReference type="InterPro" id="IPR036956">
    <property type="entry name" value="Impact_N_sf"/>
</dbReference>
<comment type="similarity">
    <text evidence="1">Belongs to the IMPACT family.</text>
</comment>
<evidence type="ECO:0000313" key="4">
    <source>
        <dbReference type="EMBL" id="RUO21148.1"/>
    </source>
</evidence>
<dbReference type="GO" id="GO:0043168">
    <property type="term" value="F:anion binding"/>
    <property type="evidence" value="ECO:0007669"/>
    <property type="project" value="UniProtKB-ARBA"/>
</dbReference>
<dbReference type="Gene3D" id="3.30.70.240">
    <property type="match status" value="1"/>
</dbReference>
<name>A0A432VX21_9GAMM</name>
<comment type="caution">
    <text evidence="4">The sequence shown here is derived from an EMBL/GenBank/DDBJ whole genome shotgun (WGS) entry which is preliminary data.</text>
</comment>
<reference evidence="5" key="1">
    <citation type="journal article" date="2018" name="Front. Microbiol.">
        <title>Genome-Based Analysis Reveals the Taxonomy and Diversity of the Family Idiomarinaceae.</title>
        <authorList>
            <person name="Liu Y."/>
            <person name="Lai Q."/>
            <person name="Shao Z."/>
        </authorList>
    </citation>
    <scope>NUCLEOTIDE SEQUENCE [LARGE SCALE GENOMIC DNA]</scope>
    <source>
        <strain evidence="5">GBPy7</strain>
    </source>
</reference>
<gene>
    <name evidence="4" type="ORF">CWE08_06045</name>
</gene>
<dbReference type="AlphaFoldDB" id="A0A432VX21"/>
<dbReference type="InterPro" id="IPR020568">
    <property type="entry name" value="Ribosomal_Su5_D2-typ_SF"/>
</dbReference>
<sequence length="201" mass="21913">MSASNYVATGSARCEIEIKKSRFIAYAYAAKTREQALEILASVRTRYPDARHHCWAYALGGINSPMSAAMNDDGEPSGTAGKPILNVLQHKGISNVMVVVVRYFGGVKLGAGGLVRAYSQAAEAVMQKLPNEIHVASSRWQLNFDFALEQPLRHFLSAHEGEILAIDYNTQVTASLALPEKHSQALLGFCAQYQLSVENLS</sequence>
<dbReference type="Pfam" id="PF09186">
    <property type="entry name" value="DUF1949"/>
    <property type="match status" value="1"/>
</dbReference>
<dbReference type="PANTHER" id="PTHR16301">
    <property type="entry name" value="IMPACT-RELATED"/>
    <property type="match status" value="1"/>
</dbReference>
<dbReference type="InterPro" id="IPR035647">
    <property type="entry name" value="EFG_III/V"/>
</dbReference>
<dbReference type="EMBL" id="PIPJ01000003">
    <property type="protein sequence ID" value="RUO21148.1"/>
    <property type="molecule type" value="Genomic_DNA"/>
</dbReference>
<dbReference type="GO" id="GO:0005737">
    <property type="term" value="C:cytoplasm"/>
    <property type="evidence" value="ECO:0007669"/>
    <property type="project" value="TreeGrafter"/>
</dbReference>
<dbReference type="InterPro" id="IPR020569">
    <property type="entry name" value="UPF0029_Impact_CS"/>
</dbReference>